<dbReference type="GO" id="GO:0005886">
    <property type="term" value="C:plasma membrane"/>
    <property type="evidence" value="ECO:0007669"/>
    <property type="project" value="TreeGrafter"/>
</dbReference>
<dbReference type="InterPro" id="IPR051311">
    <property type="entry name" value="DedA_domain"/>
</dbReference>
<proteinExistence type="predicted"/>
<dbReference type="EMBL" id="UINC01070713">
    <property type="protein sequence ID" value="SVC05073.1"/>
    <property type="molecule type" value="Genomic_DNA"/>
</dbReference>
<name>A0A382J1W4_9ZZZZ</name>
<dbReference type="PANTHER" id="PTHR42709">
    <property type="entry name" value="ALKALINE PHOSPHATASE LIKE PROTEIN"/>
    <property type="match status" value="1"/>
</dbReference>
<dbReference type="AlphaFoldDB" id="A0A382J1W4"/>
<sequence length="193" mass="21712">MLRKLYDHVMALAGKRRAIWWLAGVSFAESVFFPIPPDILLVPMVLANRRRAWRIAGVCTLASVLGGLLGYAIGLWLFNAVGQPLLEFYGSEDKFSQFQDYYNQWGGWIAGAGGFTPLPYKVITIASGVTRLDISIFILASVVSRGLRFYIEAALLWRFGEPVREFIERYLGKLVLLFFVMLVGAFLLVKLLV</sequence>
<evidence type="ECO:0000313" key="3">
    <source>
        <dbReference type="EMBL" id="SVC05073.1"/>
    </source>
</evidence>
<feature type="transmembrane region" description="Helical" evidence="1">
    <location>
        <begin position="171"/>
        <end position="192"/>
    </location>
</feature>
<feature type="transmembrane region" description="Helical" evidence="1">
    <location>
        <begin position="58"/>
        <end position="81"/>
    </location>
</feature>
<feature type="transmembrane region" description="Helical" evidence="1">
    <location>
        <begin position="132"/>
        <end position="151"/>
    </location>
</feature>
<reference evidence="3" key="1">
    <citation type="submission" date="2018-05" db="EMBL/GenBank/DDBJ databases">
        <authorList>
            <person name="Lanie J.A."/>
            <person name="Ng W.-L."/>
            <person name="Kazmierczak K.M."/>
            <person name="Andrzejewski T.M."/>
            <person name="Davidsen T.M."/>
            <person name="Wayne K.J."/>
            <person name="Tettelin H."/>
            <person name="Glass J.I."/>
            <person name="Rusch D."/>
            <person name="Podicherti R."/>
            <person name="Tsui H.-C.T."/>
            <person name="Winkler M.E."/>
        </authorList>
    </citation>
    <scope>NUCLEOTIDE SEQUENCE</scope>
</reference>
<keyword evidence="1" id="KW-0472">Membrane</keyword>
<evidence type="ECO:0000256" key="1">
    <source>
        <dbReference type="SAM" id="Phobius"/>
    </source>
</evidence>
<accession>A0A382J1W4</accession>
<dbReference type="PANTHER" id="PTHR42709:SF11">
    <property type="entry name" value="DEDA FAMILY PROTEIN"/>
    <property type="match status" value="1"/>
</dbReference>
<dbReference type="InterPro" id="IPR032816">
    <property type="entry name" value="VTT_dom"/>
</dbReference>
<organism evidence="3">
    <name type="scientific">marine metagenome</name>
    <dbReference type="NCBI Taxonomy" id="408172"/>
    <lineage>
        <taxon>unclassified sequences</taxon>
        <taxon>metagenomes</taxon>
        <taxon>ecological metagenomes</taxon>
    </lineage>
</organism>
<protein>
    <recommendedName>
        <fullName evidence="2">VTT domain-containing protein</fullName>
    </recommendedName>
</protein>
<feature type="transmembrane region" description="Helical" evidence="1">
    <location>
        <begin position="20"/>
        <end position="46"/>
    </location>
</feature>
<keyword evidence="1" id="KW-1133">Transmembrane helix</keyword>
<feature type="domain" description="VTT" evidence="2">
    <location>
        <begin position="57"/>
        <end position="153"/>
    </location>
</feature>
<evidence type="ECO:0000259" key="2">
    <source>
        <dbReference type="Pfam" id="PF09335"/>
    </source>
</evidence>
<gene>
    <name evidence="3" type="ORF">METZ01_LOCUS257927</name>
</gene>
<keyword evidence="1" id="KW-0812">Transmembrane</keyword>
<dbReference type="Pfam" id="PF09335">
    <property type="entry name" value="VTT_dom"/>
    <property type="match status" value="1"/>
</dbReference>